<name>A0ABT7SZA5_9ALTE</name>
<organism evidence="4 5">
    <name type="scientific">Alteromonas arenosi</name>
    <dbReference type="NCBI Taxonomy" id="3055817"/>
    <lineage>
        <taxon>Bacteria</taxon>
        <taxon>Pseudomonadati</taxon>
        <taxon>Pseudomonadota</taxon>
        <taxon>Gammaproteobacteria</taxon>
        <taxon>Alteromonadales</taxon>
        <taxon>Alteromonadaceae</taxon>
        <taxon>Alteromonas/Salinimonas group</taxon>
        <taxon>Alteromonas</taxon>
    </lineage>
</organism>
<dbReference type="Pfam" id="PF07075">
    <property type="entry name" value="NamZ_N"/>
    <property type="match status" value="1"/>
</dbReference>
<proteinExistence type="predicted"/>
<dbReference type="InterPro" id="IPR048503">
    <property type="entry name" value="NamZ_C"/>
</dbReference>
<protein>
    <submittedName>
        <fullName evidence="4">DUF1343 domain-containing protein</fullName>
    </submittedName>
</protein>
<sequence>MCKSLYHWLLISWLVFLPTTSDALTVGAERPDAYLPLLKDKRVGLVVNHSSRAFDQHLVDYLIAQDVKVTAIFAPEHGFRGNRGAGEAIANEHDVKTGLPIHSLYGKTRKPTAAMLANVDTLVFDIQDVGVRFYTYISTMHYVMEAAAENDKSVIVFDRPNPNIAHIDGPLLEPEQQSFVGMHPIPLLHGMTVAELAQMIVGEKWLDTQASITLHTIPILAYSRNTAYNLPIAPSPNLPNAQSIQLYPSLCLFEPTIMSIGRGTDFPFQVLGHDHLQLGSFRFTPQSMPASAPYPKLQGVELTGLDLRNDTRSGLTLDLLLTAYQQAVTSELEFFTSPSFFDKLAGTKALREAIIAGQNETQIKAMWHADLSAFKQQRQPYLIYQEPH</sequence>
<evidence type="ECO:0000259" key="3">
    <source>
        <dbReference type="Pfam" id="PF20732"/>
    </source>
</evidence>
<dbReference type="Proteomes" id="UP001234343">
    <property type="component" value="Unassembled WGS sequence"/>
</dbReference>
<dbReference type="InterPro" id="IPR048502">
    <property type="entry name" value="NamZ_N"/>
</dbReference>
<keyword evidence="5" id="KW-1185">Reference proteome</keyword>
<gene>
    <name evidence="4" type="ORF">QTP81_13050</name>
</gene>
<accession>A0ABT7SZA5</accession>
<feature type="signal peptide" evidence="1">
    <location>
        <begin position="1"/>
        <end position="23"/>
    </location>
</feature>
<evidence type="ECO:0000256" key="1">
    <source>
        <dbReference type="SAM" id="SignalP"/>
    </source>
</evidence>
<dbReference type="Gene3D" id="3.90.1150.140">
    <property type="match status" value="1"/>
</dbReference>
<dbReference type="PIRSF" id="PIRSF016719">
    <property type="entry name" value="UCP016719"/>
    <property type="match status" value="1"/>
</dbReference>
<reference evidence="4 5" key="1">
    <citation type="submission" date="2023-06" db="EMBL/GenBank/DDBJ databases">
        <title>Alteromonas sp. ASW11-36 isolated from intertidal sand.</title>
        <authorList>
            <person name="Li Y."/>
        </authorList>
    </citation>
    <scope>NUCLEOTIDE SEQUENCE [LARGE SCALE GENOMIC DNA]</scope>
    <source>
        <strain evidence="4 5">ASW11-36</strain>
    </source>
</reference>
<feature type="chain" id="PRO_5046469838" evidence="1">
    <location>
        <begin position="24"/>
        <end position="388"/>
    </location>
</feature>
<feature type="domain" description="Peptidoglycan beta-N-acetylmuramidase NamZ C-terminal" evidence="3">
    <location>
        <begin position="246"/>
        <end position="384"/>
    </location>
</feature>
<dbReference type="PANTHER" id="PTHR42915">
    <property type="entry name" value="HYPOTHETICAL 460 KDA PROTEIN IN FEUA-SIGW INTERGENIC REGION [PRECURSOR]"/>
    <property type="match status" value="1"/>
</dbReference>
<dbReference type="InterPro" id="IPR008302">
    <property type="entry name" value="NamZ"/>
</dbReference>
<evidence type="ECO:0000313" key="4">
    <source>
        <dbReference type="EMBL" id="MDM7861523.1"/>
    </source>
</evidence>
<dbReference type="Pfam" id="PF20732">
    <property type="entry name" value="NamZ_C"/>
    <property type="match status" value="1"/>
</dbReference>
<dbReference type="PANTHER" id="PTHR42915:SF1">
    <property type="entry name" value="PEPTIDOGLYCAN BETA-N-ACETYLMURAMIDASE NAMZ"/>
    <property type="match status" value="1"/>
</dbReference>
<evidence type="ECO:0000259" key="2">
    <source>
        <dbReference type="Pfam" id="PF07075"/>
    </source>
</evidence>
<comment type="caution">
    <text evidence="4">The sequence shown here is derived from an EMBL/GenBank/DDBJ whole genome shotgun (WGS) entry which is preliminary data.</text>
</comment>
<dbReference type="RefSeq" id="WP_289366274.1">
    <property type="nucleotide sequence ID" value="NZ_JAUCBP010000011.1"/>
</dbReference>
<dbReference type="EMBL" id="JAUCBP010000011">
    <property type="protein sequence ID" value="MDM7861523.1"/>
    <property type="molecule type" value="Genomic_DNA"/>
</dbReference>
<dbReference type="Gene3D" id="3.40.50.12170">
    <property type="entry name" value="Uncharacterised protein PF07075, DUF1343"/>
    <property type="match status" value="1"/>
</dbReference>
<keyword evidence="1" id="KW-0732">Signal</keyword>
<feature type="domain" description="Peptidoglycan beta-N-acetylmuramidase NamZ N-terminal" evidence="2">
    <location>
        <begin position="43"/>
        <end position="241"/>
    </location>
</feature>
<evidence type="ECO:0000313" key="5">
    <source>
        <dbReference type="Proteomes" id="UP001234343"/>
    </source>
</evidence>